<organism evidence="1 2">
    <name type="scientific">Microvirga puerhi</name>
    <dbReference type="NCBI Taxonomy" id="2876078"/>
    <lineage>
        <taxon>Bacteria</taxon>
        <taxon>Pseudomonadati</taxon>
        <taxon>Pseudomonadota</taxon>
        <taxon>Alphaproteobacteria</taxon>
        <taxon>Hyphomicrobiales</taxon>
        <taxon>Methylobacteriaceae</taxon>
        <taxon>Microvirga</taxon>
    </lineage>
</organism>
<dbReference type="EMBL" id="JAIRBM010000018">
    <property type="protein sequence ID" value="MBZ6078410.1"/>
    <property type="molecule type" value="Genomic_DNA"/>
</dbReference>
<dbReference type="Proteomes" id="UP000704176">
    <property type="component" value="Unassembled WGS sequence"/>
</dbReference>
<proteinExistence type="predicted"/>
<name>A0ABS7VSA0_9HYPH</name>
<comment type="caution">
    <text evidence="1">The sequence shown here is derived from an EMBL/GenBank/DDBJ whole genome shotgun (WGS) entry which is preliminary data.</text>
</comment>
<keyword evidence="2" id="KW-1185">Reference proteome</keyword>
<reference evidence="1 2" key="1">
    <citation type="submission" date="2021-09" db="EMBL/GenBank/DDBJ databases">
        <title>The complete genome sequence of a new microorganism.</title>
        <authorList>
            <person name="Zi Z."/>
        </authorList>
    </citation>
    <scope>NUCLEOTIDE SEQUENCE [LARGE SCALE GENOMIC DNA]</scope>
    <source>
        <strain evidence="1 2">WGZ8</strain>
    </source>
</reference>
<gene>
    <name evidence="1" type="ORF">K9B37_19310</name>
</gene>
<evidence type="ECO:0000313" key="2">
    <source>
        <dbReference type="Proteomes" id="UP000704176"/>
    </source>
</evidence>
<accession>A0ABS7VSA0</accession>
<dbReference type="RefSeq" id="WP_224315162.1">
    <property type="nucleotide sequence ID" value="NZ_JAIRBM010000018.1"/>
</dbReference>
<protein>
    <submittedName>
        <fullName evidence="1">Uncharacterized protein</fullName>
    </submittedName>
</protein>
<sequence>MTEERIERVAELLATVGGSWYPERTRPALRSVNNRHRDVARLILGVLERESEKQGDSADDSVADEARGSRPFNFAEGEQLYVGATVAYRPPGEKRAIICRIESMDHGRVYLVPVQQNVGWVSIHTLVQAGHK</sequence>
<evidence type="ECO:0000313" key="1">
    <source>
        <dbReference type="EMBL" id="MBZ6078410.1"/>
    </source>
</evidence>